<dbReference type="InterPro" id="IPR008250">
    <property type="entry name" value="ATPase_P-typ_transduc_dom_A_sf"/>
</dbReference>
<accession>B4D5R3</accession>
<feature type="transmembrane region" description="Helical" evidence="11">
    <location>
        <begin position="272"/>
        <end position="290"/>
    </location>
</feature>
<gene>
    <name evidence="14" type="ORF">CfE428DRAFT_4252</name>
</gene>
<dbReference type="SUPFAM" id="SSF81665">
    <property type="entry name" value="Calcium ATPase, transmembrane domain M"/>
    <property type="match status" value="1"/>
</dbReference>
<dbReference type="Pfam" id="PF00702">
    <property type="entry name" value="Hydrolase"/>
    <property type="match status" value="1"/>
</dbReference>
<dbReference type="Gene3D" id="3.40.50.1000">
    <property type="entry name" value="HAD superfamily/HAD-like"/>
    <property type="match status" value="1"/>
</dbReference>
<evidence type="ECO:0000256" key="7">
    <source>
        <dbReference type="ARBA" id="ARBA00022840"/>
    </source>
</evidence>
<dbReference type="SUPFAM" id="SSF47240">
    <property type="entry name" value="Ferritin-like"/>
    <property type="match status" value="1"/>
</dbReference>
<keyword evidence="15" id="KW-1185">Reference proteome</keyword>
<dbReference type="GO" id="GO:0043682">
    <property type="term" value="F:P-type divalent copper transporter activity"/>
    <property type="evidence" value="ECO:0007669"/>
    <property type="project" value="TreeGrafter"/>
</dbReference>
<evidence type="ECO:0000313" key="14">
    <source>
        <dbReference type="EMBL" id="EDY18116.1"/>
    </source>
</evidence>
<dbReference type="InterPro" id="IPR009078">
    <property type="entry name" value="Ferritin-like_SF"/>
</dbReference>
<evidence type="ECO:0000256" key="2">
    <source>
        <dbReference type="ARBA" id="ARBA00006024"/>
    </source>
</evidence>
<dbReference type="PROSITE" id="PS00154">
    <property type="entry name" value="ATPASE_E1_E2"/>
    <property type="match status" value="1"/>
</dbReference>
<dbReference type="Pfam" id="PF04945">
    <property type="entry name" value="YHS"/>
    <property type="match status" value="1"/>
</dbReference>
<comment type="caution">
    <text evidence="14">The sequence shown here is derived from an EMBL/GenBank/DDBJ whole genome shotgun (WGS) entry which is preliminary data.</text>
</comment>
<evidence type="ECO:0000256" key="12">
    <source>
        <dbReference type="SAM" id="MobiDB-lite"/>
    </source>
</evidence>
<comment type="similarity">
    <text evidence="2 11">Belongs to the cation transport ATPase (P-type) (TC 3.A.3) family. Type IB subfamily.</text>
</comment>
<comment type="subcellular location">
    <subcellularLocation>
        <location evidence="1">Cell membrane</location>
        <topology evidence="1">Multi-pass membrane protein</topology>
    </subcellularLocation>
</comment>
<dbReference type="InterPro" id="IPR059000">
    <property type="entry name" value="ATPase_P-type_domA"/>
</dbReference>
<evidence type="ECO:0000256" key="1">
    <source>
        <dbReference type="ARBA" id="ARBA00004651"/>
    </source>
</evidence>
<feature type="transmembrane region" description="Helical" evidence="11">
    <location>
        <begin position="203"/>
        <end position="221"/>
    </location>
</feature>
<feature type="transmembrane region" description="Helical" evidence="11">
    <location>
        <begin position="170"/>
        <end position="191"/>
    </location>
</feature>
<dbReference type="Gene3D" id="3.40.1110.10">
    <property type="entry name" value="Calcium-transporting ATPase, cytoplasmic domain N"/>
    <property type="match status" value="1"/>
</dbReference>
<evidence type="ECO:0000256" key="9">
    <source>
        <dbReference type="ARBA" id="ARBA00022989"/>
    </source>
</evidence>
<keyword evidence="9 11" id="KW-1133">Transmembrane helix</keyword>
<evidence type="ECO:0000256" key="5">
    <source>
        <dbReference type="ARBA" id="ARBA00022723"/>
    </source>
</evidence>
<dbReference type="AlphaFoldDB" id="B4D5R3"/>
<evidence type="ECO:0000259" key="13">
    <source>
        <dbReference type="SMART" id="SM00746"/>
    </source>
</evidence>
<dbReference type="FunCoup" id="B4D5R3">
    <property type="interactions" value="337"/>
</dbReference>
<dbReference type="InterPro" id="IPR045800">
    <property type="entry name" value="HMBD"/>
</dbReference>
<reference evidence="14 15" key="1">
    <citation type="journal article" date="2011" name="J. Bacteriol.">
        <title>Genome sequence of Chthoniobacter flavus Ellin428, an aerobic heterotrophic soil bacterium.</title>
        <authorList>
            <person name="Kant R."/>
            <person name="van Passel M.W."/>
            <person name="Palva A."/>
            <person name="Lucas S."/>
            <person name="Lapidus A."/>
            <person name="Glavina Del Rio T."/>
            <person name="Dalin E."/>
            <person name="Tice H."/>
            <person name="Bruce D."/>
            <person name="Goodwin L."/>
            <person name="Pitluck S."/>
            <person name="Larimer F.W."/>
            <person name="Land M.L."/>
            <person name="Hauser L."/>
            <person name="Sangwan P."/>
            <person name="de Vos W.M."/>
            <person name="Janssen P.H."/>
            <person name="Smidt H."/>
        </authorList>
    </citation>
    <scope>NUCLEOTIDE SEQUENCE [LARGE SCALE GENOMIC DNA]</scope>
    <source>
        <strain evidence="14 15">Ellin428</strain>
    </source>
</reference>
<organism evidence="14 15">
    <name type="scientific">Chthoniobacter flavus Ellin428</name>
    <dbReference type="NCBI Taxonomy" id="497964"/>
    <lineage>
        <taxon>Bacteria</taxon>
        <taxon>Pseudomonadati</taxon>
        <taxon>Verrucomicrobiota</taxon>
        <taxon>Spartobacteria</taxon>
        <taxon>Chthoniobacterales</taxon>
        <taxon>Chthoniobacteraceae</taxon>
        <taxon>Chthoniobacter</taxon>
    </lineage>
</organism>
<dbReference type="CDD" id="cd02094">
    <property type="entry name" value="P-type_ATPase_Cu-like"/>
    <property type="match status" value="1"/>
</dbReference>
<name>B4D5R3_9BACT</name>
<dbReference type="PRINTS" id="PR00119">
    <property type="entry name" value="CATATPASE"/>
</dbReference>
<dbReference type="GO" id="GO:0005524">
    <property type="term" value="F:ATP binding"/>
    <property type="evidence" value="ECO:0007669"/>
    <property type="project" value="UniProtKB-UniRule"/>
</dbReference>
<dbReference type="InterPro" id="IPR023298">
    <property type="entry name" value="ATPase_P-typ_TM_dom_sf"/>
</dbReference>
<feature type="transmembrane region" description="Helical" evidence="11">
    <location>
        <begin position="233"/>
        <end position="252"/>
    </location>
</feature>
<feature type="compositionally biased region" description="Basic and acidic residues" evidence="12">
    <location>
        <begin position="732"/>
        <end position="761"/>
    </location>
</feature>
<dbReference type="eggNOG" id="COG2217">
    <property type="taxonomic scope" value="Bacteria"/>
</dbReference>
<keyword evidence="6 11" id="KW-0547">Nucleotide-binding</keyword>
<dbReference type="STRING" id="497964.CfE428DRAFT_4252"/>
<dbReference type="NCBIfam" id="TIGR01525">
    <property type="entry name" value="ATPase-IB_hvy"/>
    <property type="match status" value="1"/>
</dbReference>
<dbReference type="NCBIfam" id="TIGR01494">
    <property type="entry name" value="ATPase_P-type"/>
    <property type="match status" value="2"/>
</dbReference>
<dbReference type="InterPro" id="IPR011017">
    <property type="entry name" value="TRASH_dom"/>
</dbReference>
<dbReference type="InterPro" id="IPR023214">
    <property type="entry name" value="HAD_sf"/>
</dbReference>
<feature type="region of interest" description="Disordered" evidence="12">
    <location>
        <begin position="724"/>
        <end position="766"/>
    </location>
</feature>
<dbReference type="PRINTS" id="PR00943">
    <property type="entry name" value="CUATPASE"/>
</dbReference>
<keyword evidence="7 11" id="KW-0067">ATP-binding</keyword>
<keyword evidence="4 11" id="KW-0812">Transmembrane</keyword>
<dbReference type="GO" id="GO:0016491">
    <property type="term" value="F:oxidoreductase activity"/>
    <property type="evidence" value="ECO:0007669"/>
    <property type="project" value="InterPro"/>
</dbReference>
<dbReference type="InterPro" id="IPR018303">
    <property type="entry name" value="ATPase_P-typ_P_site"/>
</dbReference>
<dbReference type="InterPro" id="IPR007029">
    <property type="entry name" value="YHS_dom"/>
</dbReference>
<dbReference type="InterPro" id="IPR036412">
    <property type="entry name" value="HAD-like_sf"/>
</dbReference>
<feature type="region of interest" description="Disordered" evidence="12">
    <location>
        <begin position="815"/>
        <end position="837"/>
    </location>
</feature>
<keyword evidence="3 11" id="KW-1003">Cell membrane</keyword>
<dbReference type="InterPro" id="IPR001757">
    <property type="entry name" value="P_typ_ATPase"/>
</dbReference>
<dbReference type="Proteomes" id="UP000005824">
    <property type="component" value="Unassembled WGS sequence"/>
</dbReference>
<evidence type="ECO:0000256" key="10">
    <source>
        <dbReference type="ARBA" id="ARBA00023136"/>
    </source>
</evidence>
<feature type="compositionally biased region" description="Basic and acidic residues" evidence="12">
    <location>
        <begin position="827"/>
        <end position="837"/>
    </location>
</feature>
<dbReference type="GO" id="GO:0055070">
    <property type="term" value="P:copper ion homeostasis"/>
    <property type="evidence" value="ECO:0007669"/>
    <property type="project" value="TreeGrafter"/>
</dbReference>
<keyword evidence="5 11" id="KW-0479">Metal-binding</keyword>
<feature type="transmembrane region" description="Helical" evidence="11">
    <location>
        <begin position="452"/>
        <end position="475"/>
    </location>
</feature>
<dbReference type="Pfam" id="PF19335">
    <property type="entry name" value="HMBD"/>
    <property type="match status" value="2"/>
</dbReference>
<dbReference type="Gene3D" id="1.10.620.20">
    <property type="entry name" value="Ribonucleotide Reductase, subunit A"/>
    <property type="match status" value="1"/>
</dbReference>
<evidence type="ECO:0000256" key="6">
    <source>
        <dbReference type="ARBA" id="ARBA00022741"/>
    </source>
</evidence>
<protein>
    <submittedName>
        <fullName evidence="14">Heavy metal translocating P-type ATPase</fullName>
    </submittedName>
</protein>
<dbReference type="RefSeq" id="WP_006981576.1">
    <property type="nucleotide sequence ID" value="NZ_ABVL01000014.1"/>
</dbReference>
<dbReference type="GO" id="GO:0005507">
    <property type="term" value="F:copper ion binding"/>
    <property type="evidence" value="ECO:0007669"/>
    <property type="project" value="TreeGrafter"/>
</dbReference>
<sequence>MIGETKSAVYTDPVCGMQVTAESAAGHAEFKGETYYFCSTHCQRKFEADPATFVKESHSCCESKPAPQVHSCCGGHTVTKPVATKAPYFCPMCPGVESDRPGTCPKCGMALESASPQLVRSKTIYTCPMHPEVEQDHPGNCPICGMALEPKTVTMEPEDGGELRDMTRRFWISGALTLPVFLLAMTHLFPAAPEWTMGVVSRWVQFFLSTPVVLWAGWPFFERGARSLKTGHLNMFTLIALGVGAAFGYSVVAMLVPEAFPHVPGHLHAPPVYFEAAAMIVVLVLLGQVLELRARRRTGDALRALLDLAPKTARVLSDAGEQEVPLEDVPAGARLRVRPGEKVPVDGVILEGKSAIDESMLTGESMPVEKIEGDAVTGGTINGTGGFIMRAEHVGSETVLARIVQMVSEAQRSRAPIQALADRVAGYFVPAVLGVAALTFVLWFWLGPEPRFTSAIVNAVAVLIIACPCALGLATPMSIMVGVGRGAHAGVLIKNAEAIERLEKVTSVVVDKTGTLTEGKPRVVEVHALDGLEENELIALAAAVEQSSEHPLGAAVVAAAHDRKLPITSAQDFRSTTGGGVAAKVSGPDRDRRETFVPARAGGGGDRCVSRPSGVAAKAWRDGDLRRARRTRHWFHRRGRSDQTFNEAAIQSLHGLGLKVLMLTGDNARTAQAVAEQTGIDQVEAGVAPGDKHARVEALRRGGEVVAMAGDGINDAPALAAADVRHRHGDRHRCGDGKRRGNLGERRSRRDRARHPSEPRRHAQHPAESLLCLRLQLDRHSDRCRAALSLLRHSAQPHHRRSCDESEFRFRDRERVAFARRQPRRPTLAERRKTQRR</sequence>
<dbReference type="FunFam" id="2.70.150.10:FF:000020">
    <property type="entry name" value="Copper-exporting P-type ATPase A"/>
    <property type="match status" value="1"/>
</dbReference>
<dbReference type="Pfam" id="PF00122">
    <property type="entry name" value="E1-E2_ATPase"/>
    <property type="match status" value="1"/>
</dbReference>
<dbReference type="Gene3D" id="2.70.150.10">
    <property type="entry name" value="Calcium-transporting ATPase, cytoplasmic transduction domain A"/>
    <property type="match status" value="1"/>
</dbReference>
<feature type="domain" description="TRASH" evidence="13">
    <location>
        <begin position="12"/>
        <end position="50"/>
    </location>
</feature>
<keyword evidence="8" id="KW-1278">Translocase</keyword>
<evidence type="ECO:0000313" key="15">
    <source>
        <dbReference type="Proteomes" id="UP000005824"/>
    </source>
</evidence>
<dbReference type="GO" id="GO:0016887">
    <property type="term" value="F:ATP hydrolysis activity"/>
    <property type="evidence" value="ECO:0007669"/>
    <property type="project" value="InterPro"/>
</dbReference>
<dbReference type="InterPro" id="IPR023299">
    <property type="entry name" value="ATPase_P-typ_cyto_dom_N"/>
</dbReference>
<dbReference type="SUPFAM" id="SSF56784">
    <property type="entry name" value="HAD-like"/>
    <property type="match status" value="1"/>
</dbReference>
<dbReference type="InParanoid" id="B4D5R3"/>
<evidence type="ECO:0000256" key="11">
    <source>
        <dbReference type="RuleBase" id="RU362081"/>
    </source>
</evidence>
<evidence type="ECO:0000256" key="3">
    <source>
        <dbReference type="ARBA" id="ARBA00022475"/>
    </source>
</evidence>
<dbReference type="SMART" id="SM00746">
    <property type="entry name" value="TRASH"/>
    <property type="match status" value="1"/>
</dbReference>
<evidence type="ECO:0000256" key="4">
    <source>
        <dbReference type="ARBA" id="ARBA00022692"/>
    </source>
</evidence>
<dbReference type="PANTHER" id="PTHR43520">
    <property type="entry name" value="ATP7, ISOFORM B"/>
    <property type="match status" value="1"/>
</dbReference>
<dbReference type="EMBL" id="ABVL01000014">
    <property type="protein sequence ID" value="EDY18116.1"/>
    <property type="molecule type" value="Genomic_DNA"/>
</dbReference>
<dbReference type="GO" id="GO:0060003">
    <property type="term" value="P:copper ion export"/>
    <property type="evidence" value="ECO:0007669"/>
    <property type="project" value="UniProtKB-ARBA"/>
</dbReference>
<dbReference type="InterPro" id="IPR012348">
    <property type="entry name" value="RNR-like"/>
</dbReference>
<dbReference type="SUPFAM" id="SSF81653">
    <property type="entry name" value="Calcium ATPase, transduction domain A"/>
    <property type="match status" value="1"/>
</dbReference>
<dbReference type="PANTHER" id="PTHR43520:SF8">
    <property type="entry name" value="P-TYPE CU(+) TRANSPORTER"/>
    <property type="match status" value="1"/>
</dbReference>
<dbReference type="GO" id="GO:0005886">
    <property type="term" value="C:plasma membrane"/>
    <property type="evidence" value="ECO:0007669"/>
    <property type="project" value="UniProtKB-SubCell"/>
</dbReference>
<keyword evidence="10 11" id="KW-0472">Membrane</keyword>
<feature type="transmembrane region" description="Helical" evidence="11">
    <location>
        <begin position="424"/>
        <end position="446"/>
    </location>
</feature>
<proteinExistence type="inferred from homology"/>
<dbReference type="InterPro" id="IPR027256">
    <property type="entry name" value="P-typ_ATPase_IB"/>
</dbReference>
<evidence type="ECO:0000256" key="8">
    <source>
        <dbReference type="ARBA" id="ARBA00022967"/>
    </source>
</evidence>